<name>A0ABU6QTJ7_9FABA</name>
<proteinExistence type="predicted"/>
<gene>
    <name evidence="2" type="ORF">PIB30_089946</name>
</gene>
<dbReference type="Proteomes" id="UP001341840">
    <property type="component" value="Unassembled WGS sequence"/>
</dbReference>
<sequence length="108" mass="11687">MFPVLQDFQLSQALLLSKLNENASQVCTMKSILGQQGEVLEVLANRVAVLEGSKKPTSKCSGAAQKGTKASVQGKGLVSAPRPSKRKLDFVDLTDDDIAILYLIHQME</sequence>
<organism evidence="2 3">
    <name type="scientific">Stylosanthes scabra</name>
    <dbReference type="NCBI Taxonomy" id="79078"/>
    <lineage>
        <taxon>Eukaryota</taxon>
        <taxon>Viridiplantae</taxon>
        <taxon>Streptophyta</taxon>
        <taxon>Embryophyta</taxon>
        <taxon>Tracheophyta</taxon>
        <taxon>Spermatophyta</taxon>
        <taxon>Magnoliopsida</taxon>
        <taxon>eudicotyledons</taxon>
        <taxon>Gunneridae</taxon>
        <taxon>Pentapetalae</taxon>
        <taxon>rosids</taxon>
        <taxon>fabids</taxon>
        <taxon>Fabales</taxon>
        <taxon>Fabaceae</taxon>
        <taxon>Papilionoideae</taxon>
        <taxon>50 kb inversion clade</taxon>
        <taxon>dalbergioids sensu lato</taxon>
        <taxon>Dalbergieae</taxon>
        <taxon>Pterocarpus clade</taxon>
        <taxon>Stylosanthes</taxon>
    </lineage>
</organism>
<feature type="region of interest" description="Disordered" evidence="1">
    <location>
        <begin position="55"/>
        <end position="80"/>
    </location>
</feature>
<comment type="caution">
    <text evidence="2">The sequence shown here is derived from an EMBL/GenBank/DDBJ whole genome shotgun (WGS) entry which is preliminary data.</text>
</comment>
<protein>
    <submittedName>
        <fullName evidence="2">Uncharacterized protein</fullName>
    </submittedName>
</protein>
<evidence type="ECO:0000256" key="1">
    <source>
        <dbReference type="SAM" id="MobiDB-lite"/>
    </source>
</evidence>
<dbReference type="EMBL" id="JASCZI010001708">
    <property type="protein sequence ID" value="MED6115382.1"/>
    <property type="molecule type" value="Genomic_DNA"/>
</dbReference>
<evidence type="ECO:0000313" key="3">
    <source>
        <dbReference type="Proteomes" id="UP001341840"/>
    </source>
</evidence>
<evidence type="ECO:0000313" key="2">
    <source>
        <dbReference type="EMBL" id="MED6115382.1"/>
    </source>
</evidence>
<reference evidence="2 3" key="1">
    <citation type="journal article" date="2023" name="Plants (Basel)">
        <title>Bridging the Gap: Combining Genomics and Transcriptomics Approaches to Understand Stylosanthes scabra, an Orphan Legume from the Brazilian Caatinga.</title>
        <authorList>
            <person name="Ferreira-Neto J.R.C."/>
            <person name="da Silva M.D."/>
            <person name="Binneck E."/>
            <person name="de Melo N.F."/>
            <person name="da Silva R.H."/>
            <person name="de Melo A.L.T.M."/>
            <person name="Pandolfi V."/>
            <person name="Bustamante F.O."/>
            <person name="Brasileiro-Vidal A.C."/>
            <person name="Benko-Iseppon A.M."/>
        </authorList>
    </citation>
    <scope>NUCLEOTIDE SEQUENCE [LARGE SCALE GENOMIC DNA]</scope>
    <source>
        <tissue evidence="2">Leaves</tissue>
    </source>
</reference>
<accession>A0ABU6QTJ7</accession>
<keyword evidence="3" id="KW-1185">Reference proteome</keyword>